<keyword evidence="1" id="KW-0812">Transmembrane</keyword>
<proteinExistence type="predicted"/>
<evidence type="ECO:0000256" key="1">
    <source>
        <dbReference type="SAM" id="Phobius"/>
    </source>
</evidence>
<keyword evidence="1" id="KW-1133">Transmembrane helix</keyword>
<gene>
    <name evidence="2" type="ORF">LY01_00622</name>
</gene>
<keyword evidence="3" id="KW-1185">Reference proteome</keyword>
<dbReference type="Proteomes" id="UP000239002">
    <property type="component" value="Unassembled WGS sequence"/>
</dbReference>
<feature type="transmembrane region" description="Helical" evidence="1">
    <location>
        <begin position="47"/>
        <end position="65"/>
    </location>
</feature>
<accession>A0A2S6IRC9</accession>
<protein>
    <recommendedName>
        <fullName evidence="4">DUF4199 domain-containing protein</fullName>
    </recommendedName>
</protein>
<dbReference type="AlphaFoldDB" id="A0A2S6IRC9"/>
<reference evidence="2 3" key="1">
    <citation type="submission" date="2018-02" db="EMBL/GenBank/DDBJ databases">
        <title>Genomic Encyclopedia of Archaeal and Bacterial Type Strains, Phase II (KMG-II): from individual species to whole genera.</title>
        <authorList>
            <person name="Goeker M."/>
        </authorList>
    </citation>
    <scope>NUCLEOTIDE SEQUENCE [LARGE SCALE GENOMIC DNA]</scope>
    <source>
        <strain evidence="2 3">DSM 16809</strain>
    </source>
</reference>
<evidence type="ECO:0000313" key="2">
    <source>
        <dbReference type="EMBL" id="PPK96797.1"/>
    </source>
</evidence>
<feature type="transmembrane region" description="Helical" evidence="1">
    <location>
        <begin position="20"/>
        <end position="41"/>
    </location>
</feature>
<evidence type="ECO:0008006" key="4">
    <source>
        <dbReference type="Google" id="ProtNLM"/>
    </source>
</evidence>
<name>A0A2S6IRC9_9FLAO</name>
<keyword evidence="1" id="KW-0472">Membrane</keyword>
<dbReference type="EMBL" id="PTJE01000001">
    <property type="protein sequence ID" value="PPK96797.1"/>
    <property type="molecule type" value="Genomic_DNA"/>
</dbReference>
<feature type="transmembrane region" description="Helical" evidence="1">
    <location>
        <begin position="77"/>
        <end position="100"/>
    </location>
</feature>
<feature type="transmembrane region" description="Helical" evidence="1">
    <location>
        <begin position="120"/>
        <end position="148"/>
    </location>
</feature>
<comment type="caution">
    <text evidence="2">The sequence shown here is derived from an EMBL/GenBank/DDBJ whole genome shotgun (WGS) entry which is preliminary data.</text>
</comment>
<evidence type="ECO:0000313" key="3">
    <source>
        <dbReference type="Proteomes" id="UP000239002"/>
    </source>
</evidence>
<sequence>MYELRSKPIIMKTTHTIKYALFMASALIIYFILIDIIGYAGQSYLSFFNAIIVGAGIYFVLKDVYKNANKFKYMDGFVAGIKAGFIATILYTIFMAIYLFEIHPELCLELKEQVAIAGEGIEAALLLFIFLSGLATSIVLPLVILPLYKKSWNTRDIREKQKPLNQ</sequence>
<organism evidence="2 3">
    <name type="scientific">Nonlabens xylanidelens</name>
    <dbReference type="NCBI Taxonomy" id="191564"/>
    <lineage>
        <taxon>Bacteria</taxon>
        <taxon>Pseudomonadati</taxon>
        <taxon>Bacteroidota</taxon>
        <taxon>Flavobacteriia</taxon>
        <taxon>Flavobacteriales</taxon>
        <taxon>Flavobacteriaceae</taxon>
        <taxon>Nonlabens</taxon>
    </lineage>
</organism>